<organism evidence="2 3">
    <name type="scientific">Adiantum capillus-veneris</name>
    <name type="common">Maidenhair fern</name>
    <dbReference type="NCBI Taxonomy" id="13818"/>
    <lineage>
        <taxon>Eukaryota</taxon>
        <taxon>Viridiplantae</taxon>
        <taxon>Streptophyta</taxon>
        <taxon>Embryophyta</taxon>
        <taxon>Tracheophyta</taxon>
        <taxon>Polypodiopsida</taxon>
        <taxon>Polypodiidae</taxon>
        <taxon>Polypodiales</taxon>
        <taxon>Pteridineae</taxon>
        <taxon>Pteridaceae</taxon>
        <taxon>Vittarioideae</taxon>
        <taxon>Adiantum</taxon>
    </lineage>
</organism>
<name>A0A9D4ZDE2_ADICA</name>
<evidence type="ECO:0000313" key="3">
    <source>
        <dbReference type="Proteomes" id="UP000886520"/>
    </source>
</evidence>
<feature type="region of interest" description="Disordered" evidence="1">
    <location>
        <begin position="1"/>
        <end position="22"/>
    </location>
</feature>
<comment type="caution">
    <text evidence="2">The sequence shown here is derived from an EMBL/GenBank/DDBJ whole genome shotgun (WGS) entry which is preliminary data.</text>
</comment>
<evidence type="ECO:0000313" key="2">
    <source>
        <dbReference type="EMBL" id="KAI5069982.1"/>
    </source>
</evidence>
<dbReference type="EMBL" id="JABFUD020000014">
    <property type="protein sequence ID" value="KAI5069982.1"/>
    <property type="molecule type" value="Genomic_DNA"/>
</dbReference>
<reference evidence="2" key="1">
    <citation type="submission" date="2021-01" db="EMBL/GenBank/DDBJ databases">
        <title>Adiantum capillus-veneris genome.</title>
        <authorList>
            <person name="Fang Y."/>
            <person name="Liao Q."/>
        </authorList>
    </citation>
    <scope>NUCLEOTIDE SEQUENCE</scope>
    <source>
        <strain evidence="2">H3</strain>
        <tissue evidence="2">Leaf</tissue>
    </source>
</reference>
<dbReference type="AlphaFoldDB" id="A0A9D4ZDE2"/>
<gene>
    <name evidence="2" type="ORF">GOP47_0014325</name>
</gene>
<accession>A0A9D4ZDE2</accession>
<dbReference type="Proteomes" id="UP000886520">
    <property type="component" value="Chromosome 14"/>
</dbReference>
<keyword evidence="3" id="KW-1185">Reference proteome</keyword>
<evidence type="ECO:0000256" key="1">
    <source>
        <dbReference type="SAM" id="MobiDB-lite"/>
    </source>
</evidence>
<sequence>MEEDTSESPSAFGSKKTDNNSFFKSEDFSPAASDYQPNFIYEGPVYHMGVNRLGHHFCHHRFLRVRGTFVEMYKKEPAKAHVWLETFDTYLTVSHVLDEKEILLGRMHIYTN</sequence>
<dbReference type="OrthoDB" id="9970435at2759"/>
<protein>
    <submittedName>
        <fullName evidence="2">Uncharacterized protein</fullName>
    </submittedName>
</protein>
<proteinExistence type="predicted"/>